<feature type="region of interest" description="Disordered" evidence="9">
    <location>
        <begin position="58"/>
        <end position="100"/>
    </location>
</feature>
<feature type="region of interest" description="Disordered" evidence="9">
    <location>
        <begin position="1"/>
        <end position="44"/>
    </location>
</feature>
<evidence type="ECO:0000256" key="5">
    <source>
        <dbReference type="ARBA" id="ARBA00022786"/>
    </source>
</evidence>
<comment type="similarity">
    <text evidence="1 8">Belongs to the ATG12 family.</text>
</comment>
<evidence type="ECO:0000256" key="1">
    <source>
        <dbReference type="ARBA" id="ARBA00007778"/>
    </source>
</evidence>
<dbReference type="GeneID" id="26304630"/>
<evidence type="ECO:0000256" key="8">
    <source>
        <dbReference type="RuleBase" id="RU361201"/>
    </source>
</evidence>
<evidence type="ECO:0000313" key="11">
    <source>
        <dbReference type="Proteomes" id="UP000053758"/>
    </source>
</evidence>
<comment type="subunit">
    <text evidence="2 8">Forms a conjugate with ATG5.</text>
</comment>
<keyword evidence="6 8" id="KW-0072">Autophagy</keyword>
<keyword evidence="8" id="KW-0813">Transport</keyword>
<accession>A0A081CFM0</accession>
<dbReference type="GO" id="GO:0000422">
    <property type="term" value="P:autophagy of mitochondrion"/>
    <property type="evidence" value="ECO:0007669"/>
    <property type="project" value="TreeGrafter"/>
</dbReference>
<comment type="function">
    <text evidence="7">Ubiquitin-like protein involved in cytoplasm to vacuole transport (Cvt), autophagy vesicles formation, mitophagy, and nucleophagy. Conjugation with ATG5 through a ubiquitin-like conjugating system involving also ATG7 as an E1-like activating enzyme and ATG10 as an E2-like conjugating enzyme, is essential for its function. The ATG12-ATG5 conjugate functions as an E3-like enzyme which is required for lipidation of ATG8 and ATG8 association to the vesicle membranes.</text>
</comment>
<dbReference type="CDD" id="cd01612">
    <property type="entry name" value="Ubl_ATG12"/>
    <property type="match status" value="1"/>
</dbReference>
<dbReference type="GO" id="GO:0097352">
    <property type="term" value="P:autophagosome maturation"/>
    <property type="evidence" value="ECO:0007669"/>
    <property type="project" value="TreeGrafter"/>
</dbReference>
<dbReference type="GO" id="GO:0015031">
    <property type="term" value="P:protein transport"/>
    <property type="evidence" value="ECO:0007669"/>
    <property type="project" value="UniProtKB-KW"/>
</dbReference>
<name>A0A081CFM0_PSEA2</name>
<evidence type="ECO:0000256" key="7">
    <source>
        <dbReference type="ARBA" id="ARBA00025360"/>
    </source>
</evidence>
<keyword evidence="8" id="KW-0472">Membrane</keyword>
<organism evidence="10 11">
    <name type="scientific">Pseudozyma antarctica</name>
    <name type="common">Yeast</name>
    <name type="synonym">Candida antarctica</name>
    <dbReference type="NCBI Taxonomy" id="84753"/>
    <lineage>
        <taxon>Eukaryota</taxon>
        <taxon>Fungi</taxon>
        <taxon>Dikarya</taxon>
        <taxon>Basidiomycota</taxon>
        <taxon>Ustilaginomycotina</taxon>
        <taxon>Ustilaginomycetes</taxon>
        <taxon>Ustilaginales</taxon>
        <taxon>Ustilaginaceae</taxon>
        <taxon>Moesziomyces</taxon>
    </lineage>
</organism>
<proteinExistence type="inferred from homology"/>
<dbReference type="HOGENOM" id="CLU_1137865_0_0_1"/>
<dbReference type="PANTHER" id="PTHR13385">
    <property type="entry name" value="AUTOPHAGY PROTEIN 12"/>
    <property type="match status" value="1"/>
</dbReference>
<dbReference type="PANTHER" id="PTHR13385:SF0">
    <property type="entry name" value="UBIQUITIN-LIKE PROTEIN ATG12"/>
    <property type="match status" value="1"/>
</dbReference>
<dbReference type="Pfam" id="PF04110">
    <property type="entry name" value="APG12"/>
    <property type="match status" value="1"/>
</dbReference>
<dbReference type="Gene3D" id="3.10.20.90">
    <property type="entry name" value="Phosphatidylinositol 3-kinase Catalytic Subunit, Chain A, domain 1"/>
    <property type="match status" value="1"/>
</dbReference>
<reference evidence="11" key="1">
    <citation type="journal article" date="2014" name="Genome Announc.">
        <title>Draft Genome Sequence of the Yeast Pseudozyma antarctica Type Strain JCM10317, a Producer of the Glycolipid Biosurfactants, Mannosylerythritol Lipids.</title>
        <authorList>
            <person name="Saika A."/>
            <person name="Koike H."/>
            <person name="Hori T."/>
            <person name="Fukuoka T."/>
            <person name="Sato S."/>
            <person name="Habe H."/>
            <person name="Kitamoto D."/>
            <person name="Morita T."/>
        </authorList>
    </citation>
    <scope>NUCLEOTIDE SEQUENCE [LARGE SCALE GENOMIC DNA]</scope>
    <source>
        <strain evidence="11">JCM 10317</strain>
    </source>
</reference>
<keyword evidence="5 8" id="KW-0833">Ubl conjugation pathway</keyword>
<dbReference type="FunFam" id="3.10.20.90:FF:000150">
    <property type="entry name" value="Ubiquitin-like protein ATG12"/>
    <property type="match status" value="1"/>
</dbReference>
<dbReference type="GO" id="GO:0000421">
    <property type="term" value="C:autophagosome membrane"/>
    <property type="evidence" value="ECO:0007669"/>
    <property type="project" value="TreeGrafter"/>
</dbReference>
<keyword evidence="11" id="KW-1185">Reference proteome</keyword>
<keyword evidence="4 8" id="KW-1017">Isopeptide bond</keyword>
<dbReference type="GO" id="GO:0061723">
    <property type="term" value="P:glycophagy"/>
    <property type="evidence" value="ECO:0007669"/>
    <property type="project" value="TreeGrafter"/>
</dbReference>
<keyword evidence="8" id="KW-0653">Protein transport</keyword>
<dbReference type="GO" id="GO:0034045">
    <property type="term" value="C:phagophore assembly site membrane"/>
    <property type="evidence" value="ECO:0007669"/>
    <property type="project" value="UniProtKB-SubCell"/>
</dbReference>
<gene>
    <name evidence="10" type="ORF">PAN0_009d3683</name>
</gene>
<comment type="subcellular location">
    <subcellularLocation>
        <location evidence="8">Preautophagosomal structure membrane</location>
        <topology evidence="8">Peripheral membrane protein</topology>
    </subcellularLocation>
</comment>
<feature type="compositionally biased region" description="Polar residues" evidence="9">
    <location>
        <begin position="85"/>
        <end position="98"/>
    </location>
</feature>
<dbReference type="InterPro" id="IPR007242">
    <property type="entry name" value="Atg12"/>
</dbReference>
<dbReference type="GO" id="GO:0034727">
    <property type="term" value="P:piecemeal microautophagy of the nucleus"/>
    <property type="evidence" value="ECO:0007669"/>
    <property type="project" value="TreeGrafter"/>
</dbReference>
<dbReference type="RefSeq" id="XP_014656129.1">
    <property type="nucleotide sequence ID" value="XM_014800643.1"/>
</dbReference>
<evidence type="ECO:0000256" key="4">
    <source>
        <dbReference type="ARBA" id="ARBA00022499"/>
    </source>
</evidence>
<dbReference type="InterPro" id="IPR029071">
    <property type="entry name" value="Ubiquitin-like_domsf"/>
</dbReference>
<dbReference type="AlphaFoldDB" id="A0A081CFM0"/>
<evidence type="ECO:0000256" key="3">
    <source>
        <dbReference type="ARBA" id="ARBA00015875"/>
    </source>
</evidence>
<dbReference type="GO" id="GO:0034274">
    <property type="term" value="C:Atg12-Atg5-Atg16 complex"/>
    <property type="evidence" value="ECO:0007669"/>
    <property type="project" value="TreeGrafter"/>
</dbReference>
<evidence type="ECO:0000256" key="2">
    <source>
        <dbReference type="ARBA" id="ARBA00011288"/>
    </source>
</evidence>
<evidence type="ECO:0000256" key="6">
    <source>
        <dbReference type="ARBA" id="ARBA00023006"/>
    </source>
</evidence>
<dbReference type="Proteomes" id="UP000053758">
    <property type="component" value="Unassembled WGS sequence"/>
</dbReference>
<protein>
    <recommendedName>
        <fullName evidence="3 8">Ubiquitin-like protein ATG12</fullName>
    </recommendedName>
</protein>
<evidence type="ECO:0000256" key="9">
    <source>
        <dbReference type="SAM" id="MobiDB-lite"/>
    </source>
</evidence>
<dbReference type="SUPFAM" id="SSF54236">
    <property type="entry name" value="Ubiquitin-like"/>
    <property type="match status" value="1"/>
</dbReference>
<sequence length="244" mass="26267">MGSKGLAHRSLDKVSSSKVRVEFASPRQSIQPGGTADRHSSAGDQLAIQCGTALPNSSLSRLSGSRKLVTSSEDPASEEPVTMAATGSQTPSQGTLPSHQPLAHATQYTDMLGHRLALDDAEHDRQLGSAATISYSAASPSAAALQALEQYKKKDSSKVVVRFKAIGNAPIMKTNYFRITAFNRFQAVIQFLRKELNFKPTDSLFLYINASFSPAPDDTVGNLYRCFGTENHLIVNYSTTAAWG</sequence>
<dbReference type="GO" id="GO:0000045">
    <property type="term" value="P:autophagosome assembly"/>
    <property type="evidence" value="ECO:0007669"/>
    <property type="project" value="InterPro"/>
</dbReference>
<dbReference type="GO" id="GO:0019776">
    <property type="term" value="F:Atg8-family ligase activity"/>
    <property type="evidence" value="ECO:0007669"/>
    <property type="project" value="TreeGrafter"/>
</dbReference>
<evidence type="ECO:0000313" key="10">
    <source>
        <dbReference type="EMBL" id="GAK65466.1"/>
    </source>
</evidence>
<dbReference type="EMBL" id="DF830076">
    <property type="protein sequence ID" value="GAK65466.1"/>
    <property type="molecule type" value="Genomic_DNA"/>
</dbReference>